<dbReference type="AlphaFoldDB" id="A0A7V9A8R1"/>
<dbReference type="InterPro" id="IPR025640">
    <property type="entry name" value="GYF_2"/>
</dbReference>
<gene>
    <name evidence="4" type="ORF">HOV93_38640</name>
</gene>
<evidence type="ECO:0000256" key="2">
    <source>
        <dbReference type="SAM" id="Phobius"/>
    </source>
</evidence>
<feature type="compositionally biased region" description="Polar residues" evidence="1">
    <location>
        <begin position="75"/>
        <end position="86"/>
    </location>
</feature>
<feature type="region of interest" description="Disordered" evidence="1">
    <location>
        <begin position="160"/>
        <end position="201"/>
    </location>
</feature>
<keyword evidence="5" id="KW-1185">Reference proteome</keyword>
<evidence type="ECO:0000313" key="4">
    <source>
        <dbReference type="EMBL" id="MBA2116672.1"/>
    </source>
</evidence>
<dbReference type="Proteomes" id="UP000551616">
    <property type="component" value="Unassembled WGS sequence"/>
</dbReference>
<accession>A0A7V9A8R1</accession>
<sequence>MPDAWFYHRNGEQHGPVSSGELKELANSGQLSPIDQVWKEGMEQWQPASRLKGLTFAVPVAEEVFPDPEVITPSNLEVSKKSSGAHTSKRSKAIKSPQGDEGISQLITNPVVVGLSLLFCFPVGLVLVWRHPEWSRNQKLIWTGGLLGLMVLGAMLPDTDPTNQTRSNADSRGIPTSGFEHANSGDGFFAPPSKNNGSGVQENIQRMKDSGNYNSHAGENVKRMWEAYDEIKD</sequence>
<feature type="region of interest" description="Disordered" evidence="1">
    <location>
        <begin position="1"/>
        <end position="20"/>
    </location>
</feature>
<dbReference type="RefSeq" id="WP_207398076.1">
    <property type="nucleotide sequence ID" value="NZ_JABRWO010000011.1"/>
</dbReference>
<organism evidence="4 5">
    <name type="scientific">Bremerella alba</name>
    <dbReference type="NCBI Taxonomy" id="980252"/>
    <lineage>
        <taxon>Bacteria</taxon>
        <taxon>Pseudomonadati</taxon>
        <taxon>Planctomycetota</taxon>
        <taxon>Planctomycetia</taxon>
        <taxon>Pirellulales</taxon>
        <taxon>Pirellulaceae</taxon>
        <taxon>Bremerella</taxon>
    </lineage>
</organism>
<feature type="domain" description="GYF" evidence="3">
    <location>
        <begin position="5"/>
        <end position="54"/>
    </location>
</feature>
<dbReference type="EMBL" id="JABRWO010000011">
    <property type="protein sequence ID" value="MBA2116672.1"/>
    <property type="molecule type" value="Genomic_DNA"/>
</dbReference>
<evidence type="ECO:0000259" key="3">
    <source>
        <dbReference type="Pfam" id="PF14237"/>
    </source>
</evidence>
<feature type="transmembrane region" description="Helical" evidence="2">
    <location>
        <begin position="140"/>
        <end position="157"/>
    </location>
</feature>
<keyword evidence="2" id="KW-1133">Transmembrane helix</keyword>
<name>A0A7V9A8R1_9BACT</name>
<keyword evidence="2" id="KW-0812">Transmembrane</keyword>
<feature type="compositionally biased region" description="Polar residues" evidence="1">
    <location>
        <begin position="160"/>
        <end position="170"/>
    </location>
</feature>
<feature type="region of interest" description="Disordered" evidence="1">
    <location>
        <begin position="75"/>
        <end position="101"/>
    </location>
</feature>
<evidence type="ECO:0000313" key="5">
    <source>
        <dbReference type="Proteomes" id="UP000551616"/>
    </source>
</evidence>
<feature type="transmembrane region" description="Helical" evidence="2">
    <location>
        <begin position="106"/>
        <end position="128"/>
    </location>
</feature>
<proteinExistence type="predicted"/>
<keyword evidence="2" id="KW-0472">Membrane</keyword>
<dbReference type="Pfam" id="PF14237">
    <property type="entry name" value="GYF_2"/>
    <property type="match status" value="1"/>
</dbReference>
<protein>
    <recommendedName>
        <fullName evidence="3">GYF domain-containing protein</fullName>
    </recommendedName>
</protein>
<evidence type="ECO:0000256" key="1">
    <source>
        <dbReference type="SAM" id="MobiDB-lite"/>
    </source>
</evidence>
<comment type="caution">
    <text evidence="4">The sequence shown here is derived from an EMBL/GenBank/DDBJ whole genome shotgun (WGS) entry which is preliminary data.</text>
</comment>
<reference evidence="4 5" key="1">
    <citation type="submission" date="2020-05" db="EMBL/GenBank/DDBJ databases">
        <title>Bremerella alba sp. nov., a novel planctomycete isolated from the surface of the macroalga Fucus spiralis.</title>
        <authorList>
            <person name="Godinho O."/>
            <person name="Botelho R."/>
            <person name="Albuquerque L."/>
            <person name="Wiegand S."/>
            <person name="Da Costa M.S."/>
            <person name="Lobo-Da-Cunha A."/>
            <person name="Jogler C."/>
            <person name="Lage O.M."/>
        </authorList>
    </citation>
    <scope>NUCLEOTIDE SEQUENCE [LARGE SCALE GENOMIC DNA]</scope>
    <source>
        <strain evidence="4 5">FF15</strain>
    </source>
</reference>